<dbReference type="SMART" id="SM00350">
    <property type="entry name" value="MCM"/>
    <property type="match status" value="1"/>
</dbReference>
<dbReference type="GO" id="GO:0005524">
    <property type="term" value="F:ATP binding"/>
    <property type="evidence" value="ECO:0007669"/>
    <property type="project" value="UniProtKB-KW"/>
</dbReference>
<dbReference type="SMART" id="SM00382">
    <property type="entry name" value="AAA"/>
    <property type="match status" value="1"/>
</dbReference>
<dbReference type="Gene3D" id="3.40.50.300">
    <property type="entry name" value="P-loop containing nucleotide triphosphate hydrolases"/>
    <property type="match status" value="1"/>
</dbReference>
<dbReference type="PROSITE" id="PS50051">
    <property type="entry name" value="MCM_2"/>
    <property type="match status" value="1"/>
</dbReference>
<evidence type="ECO:0000256" key="5">
    <source>
        <dbReference type="ARBA" id="ARBA00023125"/>
    </source>
</evidence>
<feature type="region of interest" description="Disordered" evidence="9">
    <location>
        <begin position="305"/>
        <end position="324"/>
    </location>
</feature>
<dbReference type="PANTHER" id="PTHR11630">
    <property type="entry name" value="DNA REPLICATION LICENSING FACTOR MCM FAMILY MEMBER"/>
    <property type="match status" value="1"/>
</dbReference>
<evidence type="ECO:0000256" key="7">
    <source>
        <dbReference type="ARBA" id="ARBA00042306"/>
    </source>
</evidence>
<dbReference type="EMBL" id="HBIW01009643">
    <property type="protein sequence ID" value="CAE0692791.1"/>
    <property type="molecule type" value="Transcribed_RNA"/>
</dbReference>
<dbReference type="GO" id="GO:0006310">
    <property type="term" value="P:DNA recombination"/>
    <property type="evidence" value="ECO:0007669"/>
    <property type="project" value="UniProtKB-ARBA"/>
</dbReference>
<dbReference type="GO" id="GO:0003697">
    <property type="term" value="F:single-stranded DNA binding"/>
    <property type="evidence" value="ECO:0007669"/>
    <property type="project" value="TreeGrafter"/>
</dbReference>
<dbReference type="PANTHER" id="PTHR11630:SF47">
    <property type="entry name" value="DNA HELICASE MCM8"/>
    <property type="match status" value="1"/>
</dbReference>
<reference evidence="11" key="1">
    <citation type="submission" date="2021-01" db="EMBL/GenBank/DDBJ databases">
        <authorList>
            <person name="Corre E."/>
            <person name="Pelletier E."/>
            <person name="Niang G."/>
            <person name="Scheremetjew M."/>
            <person name="Finn R."/>
            <person name="Kale V."/>
            <person name="Holt S."/>
            <person name="Cochrane G."/>
            <person name="Meng A."/>
            <person name="Brown T."/>
            <person name="Cohen L."/>
        </authorList>
    </citation>
    <scope>NUCLEOTIDE SEQUENCE</scope>
    <source>
        <strain evidence="11">CCMP1756</strain>
    </source>
</reference>
<evidence type="ECO:0000256" key="9">
    <source>
        <dbReference type="SAM" id="MobiDB-lite"/>
    </source>
</evidence>
<dbReference type="Pfam" id="PF17855">
    <property type="entry name" value="MCM_lid"/>
    <property type="match status" value="1"/>
</dbReference>
<sequence>MTTQPHAIDSPEVLRVRCEWDRFERGDAIPCLDSDAEIVNLYFEPWFQDAGAEFLRDHTGGDLIVEYARFVEVLGELVGDIGPCLANTPDKVLRQLGVAADLVLKEFLPREQKRPPPTILRLRNATPETPLAALRSDVVDRLVSIRATVTRVGPVKPLVTEASFSCAQCFLGASDPQFAMRMRFRRGEYRAPSRCDGGDCKSRKFDLLRDTAKTVDVQKIRVQQQLDDAKTLDDDAGRIPRSLDVECVGTGLVDKCAPGDVVVVAGIVRVVNAAVAAGRKDRRALQQATSVMYLAANSIVNASREAEAGSSQQKSEYDCQEEEDDQEERALVEGVCRHEDPLSLIVASFAPRIYGHELVKLGLLLGLFGGTDERAAVSDDADADGSAKRRRENDAAKESIQVRCNSHVLVVGDPGLGKSQMLRAAAAVAPRAVYVCGNTTTTTGLTVSLTREGKSGAPALEAGAVVLGDRGACCIDEFDKMDSGQHAGLLEAMEQQQISIAKAGVVATLQARTAILAAANPAGGSYDRARTVAENVRLSAPLLSRFDLVFLLVDDPDEGRDELLSRHVLDAHRGKNAGPRPSFRKRRSSGCSPGSSMPTSDAKTLEAKLREGANALDEVLSTRELRTYCSYVRRRCHPRLDTKAAVLLQKTYLELRREASLAAPGRAMPITTRQLESLVRLAQARAKIENRSVVTEDDARDVVALMKDSVRDACTGADGNVDFSRQTSGMSAAKAVKKLRDLLHAESERLRSPWFRLDDIMEVARRGGVGGAVDELVDVLRDQSYLMHQRDDEGNWGYKLTSCRFGSGSTTQGSLARSTQRSLAERLR</sequence>
<keyword evidence="6" id="KW-0539">Nucleus</keyword>
<dbReference type="Proteomes" id="UP000789595">
    <property type="component" value="Unassembled WGS sequence"/>
</dbReference>
<dbReference type="InterPro" id="IPR001208">
    <property type="entry name" value="MCM_dom"/>
</dbReference>
<protein>
    <recommendedName>
        <fullName evidence="7">Minichromosome maintenance 8</fullName>
    </recommendedName>
</protein>
<dbReference type="PRINTS" id="PR01657">
    <property type="entry name" value="MCMFAMILY"/>
</dbReference>
<evidence type="ECO:0000256" key="1">
    <source>
        <dbReference type="ARBA" id="ARBA00004123"/>
    </source>
</evidence>
<dbReference type="Pfam" id="PF17207">
    <property type="entry name" value="MCM_OB"/>
    <property type="match status" value="1"/>
</dbReference>
<dbReference type="AlphaFoldDB" id="A0A7S4E6B1"/>
<gene>
    <name evidence="11" type="ORF">PCAL00307_LOCUS8227</name>
    <name evidence="12" type="ORF">PECAL_3P08450</name>
</gene>
<reference evidence="12" key="2">
    <citation type="submission" date="2021-11" db="EMBL/GenBank/DDBJ databases">
        <authorList>
            <consortium name="Genoscope - CEA"/>
            <person name="William W."/>
        </authorList>
    </citation>
    <scope>NUCLEOTIDE SEQUENCE</scope>
</reference>
<organism evidence="11">
    <name type="scientific">Pelagomonas calceolata</name>
    <dbReference type="NCBI Taxonomy" id="35677"/>
    <lineage>
        <taxon>Eukaryota</taxon>
        <taxon>Sar</taxon>
        <taxon>Stramenopiles</taxon>
        <taxon>Ochrophyta</taxon>
        <taxon>Pelagophyceae</taxon>
        <taxon>Pelagomonadales</taxon>
        <taxon>Pelagomonadaceae</taxon>
        <taxon>Pelagomonas</taxon>
    </lineage>
</organism>
<dbReference type="SUPFAM" id="SSF52540">
    <property type="entry name" value="P-loop containing nucleoside triphosphate hydrolases"/>
    <property type="match status" value="1"/>
</dbReference>
<name>A0A7S4E6B1_9STRA</name>
<evidence type="ECO:0000256" key="6">
    <source>
        <dbReference type="ARBA" id="ARBA00023242"/>
    </source>
</evidence>
<dbReference type="OrthoDB" id="422555at2759"/>
<feature type="domain" description="MCM C-terminal AAA(+) ATPase" evidence="10">
    <location>
        <begin position="341"/>
        <end position="568"/>
    </location>
</feature>
<evidence type="ECO:0000256" key="3">
    <source>
        <dbReference type="ARBA" id="ARBA00022741"/>
    </source>
</evidence>
<dbReference type="SUPFAM" id="SSF50249">
    <property type="entry name" value="Nucleic acid-binding proteins"/>
    <property type="match status" value="1"/>
</dbReference>
<dbReference type="Pfam" id="PF00493">
    <property type="entry name" value="MCM"/>
    <property type="match status" value="1"/>
</dbReference>
<keyword evidence="13" id="KW-1185">Reference proteome</keyword>
<comment type="subcellular location">
    <subcellularLocation>
        <location evidence="1">Nucleus</location>
    </subcellularLocation>
</comment>
<dbReference type="InterPro" id="IPR056875">
    <property type="entry name" value="MCM8/REC_WHD"/>
</dbReference>
<dbReference type="Gene3D" id="2.40.50.140">
    <property type="entry name" value="Nucleic acid-binding proteins"/>
    <property type="match status" value="1"/>
</dbReference>
<dbReference type="InterPro" id="IPR027417">
    <property type="entry name" value="P-loop_NTPase"/>
</dbReference>
<keyword evidence="5 8" id="KW-0238">DNA-binding</keyword>
<proteinExistence type="inferred from homology"/>
<dbReference type="GO" id="GO:0005634">
    <property type="term" value="C:nucleus"/>
    <property type="evidence" value="ECO:0007669"/>
    <property type="project" value="UniProtKB-SubCell"/>
</dbReference>
<dbReference type="InterPro" id="IPR003593">
    <property type="entry name" value="AAA+_ATPase"/>
</dbReference>
<keyword evidence="3 8" id="KW-0547">Nucleotide-binding</keyword>
<feature type="compositionally biased region" description="Polar residues" evidence="9">
    <location>
        <begin position="589"/>
        <end position="602"/>
    </location>
</feature>
<evidence type="ECO:0000313" key="12">
    <source>
        <dbReference type="EMBL" id="CAH0370930.1"/>
    </source>
</evidence>
<accession>A0A7S4E6B1</accession>
<dbReference type="GO" id="GO:0042555">
    <property type="term" value="C:MCM complex"/>
    <property type="evidence" value="ECO:0007669"/>
    <property type="project" value="TreeGrafter"/>
</dbReference>
<evidence type="ECO:0000256" key="2">
    <source>
        <dbReference type="ARBA" id="ARBA00008010"/>
    </source>
</evidence>
<evidence type="ECO:0000256" key="4">
    <source>
        <dbReference type="ARBA" id="ARBA00022840"/>
    </source>
</evidence>
<feature type="region of interest" description="Disordered" evidence="9">
    <location>
        <begin position="807"/>
        <end position="828"/>
    </location>
</feature>
<evidence type="ECO:0000259" key="10">
    <source>
        <dbReference type="PROSITE" id="PS50051"/>
    </source>
</evidence>
<keyword evidence="4 8" id="KW-0067">ATP-binding</keyword>
<dbReference type="InterPro" id="IPR041562">
    <property type="entry name" value="MCM_lid"/>
</dbReference>
<feature type="region of interest" description="Disordered" evidence="9">
    <location>
        <begin position="573"/>
        <end position="602"/>
    </location>
</feature>
<evidence type="ECO:0000313" key="13">
    <source>
        <dbReference type="Proteomes" id="UP000789595"/>
    </source>
</evidence>
<dbReference type="InterPro" id="IPR012340">
    <property type="entry name" value="NA-bd_OB-fold"/>
</dbReference>
<feature type="compositionally biased region" description="Polar residues" evidence="9">
    <location>
        <begin position="807"/>
        <end position="822"/>
    </location>
</feature>
<evidence type="ECO:0000313" key="11">
    <source>
        <dbReference type="EMBL" id="CAE0692791.1"/>
    </source>
</evidence>
<dbReference type="GO" id="GO:0017116">
    <property type="term" value="F:single-stranded DNA helicase activity"/>
    <property type="evidence" value="ECO:0007669"/>
    <property type="project" value="TreeGrafter"/>
</dbReference>
<comment type="similarity">
    <text evidence="2 8">Belongs to the MCM family.</text>
</comment>
<dbReference type="InterPro" id="IPR031327">
    <property type="entry name" value="MCM"/>
</dbReference>
<dbReference type="Gene3D" id="2.20.28.10">
    <property type="match status" value="1"/>
</dbReference>
<dbReference type="InterPro" id="IPR033762">
    <property type="entry name" value="MCM_OB"/>
</dbReference>
<evidence type="ECO:0000256" key="8">
    <source>
        <dbReference type="RuleBase" id="RU004070"/>
    </source>
</evidence>
<dbReference type="Pfam" id="PF25051">
    <property type="entry name" value="WHD_MCM8"/>
    <property type="match status" value="1"/>
</dbReference>
<dbReference type="EMBL" id="CAKKNE010000003">
    <property type="protein sequence ID" value="CAH0370930.1"/>
    <property type="molecule type" value="Genomic_DNA"/>
</dbReference>